<keyword evidence="2" id="KW-0812">Transmembrane</keyword>
<reference evidence="7 8" key="1">
    <citation type="submission" date="2022-03" db="EMBL/GenBank/DDBJ databases">
        <authorList>
            <person name="He Y."/>
        </authorList>
    </citation>
    <scope>NUCLEOTIDE SEQUENCE [LARGE SCALE GENOMIC DNA]</scope>
    <source>
        <strain evidence="7 8">TK19116</strain>
        <plasmid evidence="7">unnamed1</plasmid>
    </source>
</reference>
<evidence type="ECO:0000256" key="5">
    <source>
        <dbReference type="SAM" id="SignalP"/>
    </source>
</evidence>
<dbReference type="SUPFAM" id="SSF74653">
    <property type="entry name" value="TolA/TonB C-terminal domain"/>
    <property type="match status" value="1"/>
</dbReference>
<keyword evidence="4" id="KW-0472">Membrane</keyword>
<dbReference type="InterPro" id="IPR037682">
    <property type="entry name" value="TonB_C"/>
</dbReference>
<feature type="domain" description="TonB C-terminal" evidence="6">
    <location>
        <begin position="81"/>
        <end position="129"/>
    </location>
</feature>
<evidence type="ECO:0000259" key="6">
    <source>
        <dbReference type="Pfam" id="PF03544"/>
    </source>
</evidence>
<feature type="chain" id="PRO_5046034798" evidence="5">
    <location>
        <begin position="32"/>
        <end position="141"/>
    </location>
</feature>
<gene>
    <name evidence="7" type="ORF">MLD63_00445</name>
</gene>
<name>A0ABT1MKT0_9RHOB</name>
<sequence>MIPRRKSVAPCVALALSLAVTLPAVVGPAAAQTQFGSIETMRPADMQEWGTLLSANVHRQAGTIAGSMSNLTLTEPVELSFSLTVDPSGTIVSGRVVDSSGYGALDEAALRLVRNMPPMPAFTPDMPQEPLTFRQRITIQR</sequence>
<dbReference type="Gene3D" id="3.30.1150.10">
    <property type="match status" value="1"/>
</dbReference>
<dbReference type="EMBL" id="JAKZEU010000001">
    <property type="protein sequence ID" value="MCQ0968905.1"/>
    <property type="molecule type" value="Genomic_DNA"/>
</dbReference>
<dbReference type="Proteomes" id="UP001203945">
    <property type="component" value="Unassembled WGS sequence"/>
</dbReference>
<dbReference type="Pfam" id="PF03544">
    <property type="entry name" value="TonB_C"/>
    <property type="match status" value="1"/>
</dbReference>
<evidence type="ECO:0000256" key="2">
    <source>
        <dbReference type="ARBA" id="ARBA00022692"/>
    </source>
</evidence>
<keyword evidence="5" id="KW-0732">Signal</keyword>
<feature type="signal peptide" evidence="5">
    <location>
        <begin position="1"/>
        <end position="31"/>
    </location>
</feature>
<evidence type="ECO:0000256" key="1">
    <source>
        <dbReference type="ARBA" id="ARBA00004167"/>
    </source>
</evidence>
<protein>
    <submittedName>
        <fullName evidence="7">Energy transducer TonB</fullName>
    </submittedName>
</protein>
<comment type="subcellular location">
    <subcellularLocation>
        <location evidence="1">Membrane</location>
        <topology evidence="1">Single-pass membrane protein</topology>
    </subcellularLocation>
</comment>
<evidence type="ECO:0000256" key="4">
    <source>
        <dbReference type="ARBA" id="ARBA00023136"/>
    </source>
</evidence>
<evidence type="ECO:0000313" key="8">
    <source>
        <dbReference type="Proteomes" id="UP001203945"/>
    </source>
</evidence>
<comment type="caution">
    <text evidence="7">The sequence shown here is derived from an EMBL/GenBank/DDBJ whole genome shotgun (WGS) entry which is preliminary data.</text>
</comment>
<dbReference type="InterPro" id="IPR006260">
    <property type="entry name" value="TonB/TolA_C"/>
</dbReference>
<keyword evidence="7" id="KW-0614">Plasmid</keyword>
<dbReference type="RefSeq" id="WP_255327868.1">
    <property type="nucleotide sequence ID" value="NZ_JAKZEU010000001.1"/>
</dbReference>
<accession>A0ABT1MKT0</accession>
<organism evidence="7 8">
    <name type="scientific">Paracoccus albicereus</name>
    <dbReference type="NCBI Taxonomy" id="2922394"/>
    <lineage>
        <taxon>Bacteria</taxon>
        <taxon>Pseudomonadati</taxon>
        <taxon>Pseudomonadota</taxon>
        <taxon>Alphaproteobacteria</taxon>
        <taxon>Rhodobacterales</taxon>
        <taxon>Paracoccaceae</taxon>
        <taxon>Paracoccus</taxon>
    </lineage>
</organism>
<evidence type="ECO:0000256" key="3">
    <source>
        <dbReference type="ARBA" id="ARBA00022989"/>
    </source>
</evidence>
<proteinExistence type="predicted"/>
<keyword evidence="8" id="KW-1185">Reference proteome</keyword>
<dbReference type="NCBIfam" id="TIGR01352">
    <property type="entry name" value="tonB_Cterm"/>
    <property type="match status" value="1"/>
</dbReference>
<keyword evidence="3" id="KW-1133">Transmembrane helix</keyword>
<evidence type="ECO:0000313" key="7">
    <source>
        <dbReference type="EMBL" id="MCQ0968905.1"/>
    </source>
</evidence>
<geneLocation type="plasmid" evidence="7">
    <name>unnamed1</name>
</geneLocation>